<protein>
    <submittedName>
        <fullName evidence="1">Uncharacterized protein</fullName>
    </submittedName>
</protein>
<comment type="caution">
    <text evidence="1">The sequence shown here is derived from an EMBL/GenBank/DDBJ whole genome shotgun (WGS) entry which is preliminary data.</text>
</comment>
<dbReference type="EMBL" id="JAFITR010000051">
    <property type="protein sequence ID" value="MBN4067014.1"/>
    <property type="molecule type" value="Genomic_DNA"/>
</dbReference>
<dbReference type="Proteomes" id="UP000722121">
    <property type="component" value="Unassembled WGS sequence"/>
</dbReference>
<organism evidence="1 2">
    <name type="scientific">Simkania negevensis</name>
    <dbReference type="NCBI Taxonomy" id="83561"/>
    <lineage>
        <taxon>Bacteria</taxon>
        <taxon>Pseudomonadati</taxon>
        <taxon>Chlamydiota</taxon>
        <taxon>Chlamydiia</taxon>
        <taxon>Parachlamydiales</taxon>
        <taxon>Simkaniaceae</taxon>
        <taxon>Simkania</taxon>
    </lineage>
</organism>
<reference evidence="1 2" key="1">
    <citation type="submission" date="2021-02" db="EMBL/GenBank/DDBJ databases">
        <title>Activity-based single-cell genomes from oceanic crustal fluid captures similar information to metagenomic and metatranscriptomic surveys with orders of magnitude less sampling.</title>
        <authorList>
            <person name="D'Angelo T.S."/>
            <person name="Orcutt B.N."/>
        </authorList>
    </citation>
    <scope>NUCLEOTIDE SEQUENCE [LARGE SCALE GENOMIC DNA]</scope>
    <source>
        <strain evidence="1">AH-315-G07</strain>
    </source>
</reference>
<name>A0ABS3AS81_9BACT</name>
<gene>
    <name evidence="1" type="ORF">JYU14_02915</name>
</gene>
<evidence type="ECO:0000313" key="2">
    <source>
        <dbReference type="Proteomes" id="UP000722121"/>
    </source>
</evidence>
<accession>A0ABS3AS81</accession>
<keyword evidence="2" id="KW-1185">Reference proteome</keyword>
<evidence type="ECO:0000313" key="1">
    <source>
        <dbReference type="EMBL" id="MBN4067014.1"/>
    </source>
</evidence>
<sequence length="97" mass="10978">MIKTRLFIGVRVTSNIQKAFDGANPHSIKMFINNGNDYLHEYSLEKNRYVGKFLGAIIPLAKLDDLSANIASLLRHVAPLLKKEKFNFVALPLVEHE</sequence>
<proteinExistence type="predicted"/>